<evidence type="ECO:0000313" key="3">
    <source>
        <dbReference type="EMBL" id="WPL15621.1"/>
    </source>
</evidence>
<name>A0ABZ0S379_9GAMM</name>
<keyword evidence="2" id="KW-1277">Toxin-antitoxin system</keyword>
<protein>
    <submittedName>
        <fullName evidence="3">Plasmid stabilization system protein</fullName>
    </submittedName>
</protein>
<dbReference type="Pfam" id="PF05016">
    <property type="entry name" value="ParE_toxin"/>
    <property type="match status" value="1"/>
</dbReference>
<accession>A0ABZ0S379</accession>
<dbReference type="RefSeq" id="WP_328986181.1">
    <property type="nucleotide sequence ID" value="NZ_CP121472.1"/>
</dbReference>
<evidence type="ECO:0000256" key="1">
    <source>
        <dbReference type="ARBA" id="ARBA00006226"/>
    </source>
</evidence>
<dbReference type="Gene3D" id="3.30.2310.20">
    <property type="entry name" value="RelE-like"/>
    <property type="match status" value="1"/>
</dbReference>
<evidence type="ECO:0000313" key="4">
    <source>
        <dbReference type="Proteomes" id="UP001432180"/>
    </source>
</evidence>
<dbReference type="PANTHER" id="PTHR33755">
    <property type="entry name" value="TOXIN PARE1-RELATED"/>
    <property type="match status" value="1"/>
</dbReference>
<comment type="similarity">
    <text evidence="1">Belongs to the RelE toxin family.</text>
</comment>
<organism evidence="3 4">
    <name type="scientific">Thiorhodovibrio winogradskyi</name>
    <dbReference type="NCBI Taxonomy" id="77007"/>
    <lineage>
        <taxon>Bacteria</taxon>
        <taxon>Pseudomonadati</taxon>
        <taxon>Pseudomonadota</taxon>
        <taxon>Gammaproteobacteria</taxon>
        <taxon>Chromatiales</taxon>
        <taxon>Chromatiaceae</taxon>
        <taxon>Thiorhodovibrio</taxon>
    </lineage>
</organism>
<dbReference type="PANTHER" id="PTHR33755:SF5">
    <property type="entry name" value="TYPE II TOXIN-ANTITOXIN SYSTEM RELE_PARE FAMILY TOXIN"/>
    <property type="match status" value="1"/>
</dbReference>
<proteinExistence type="inferred from homology"/>
<dbReference type="EMBL" id="CP121472">
    <property type="protein sequence ID" value="WPL15621.1"/>
    <property type="molecule type" value="Genomic_DNA"/>
</dbReference>
<gene>
    <name evidence="3" type="ORF">Thiowin_00527</name>
</gene>
<reference evidence="3 4" key="1">
    <citation type="journal article" date="2023" name="Microorganisms">
        <title>Thiorhodovibrio frisius and Trv. litoralis spp. nov., Two Novel Members from a Clade of Fastidious Purple Sulfur Bacteria That Exhibit Unique Red-Shifted Light-Harvesting Capabilities.</title>
        <authorList>
            <person name="Methner A."/>
            <person name="Kuzyk S.B."/>
            <person name="Petersen J."/>
            <person name="Bauer S."/>
            <person name="Brinkmann H."/>
            <person name="Sichau K."/>
            <person name="Wanner G."/>
            <person name="Wolf J."/>
            <person name="Neumann-Schaal M."/>
            <person name="Henke P."/>
            <person name="Tank M."/>
            <person name="Sproer C."/>
            <person name="Bunk B."/>
            <person name="Overmann J."/>
        </authorList>
    </citation>
    <scope>NUCLEOTIDE SEQUENCE [LARGE SCALE GENOMIC DNA]</scope>
    <source>
        <strain evidence="3 4">DSM 6702</strain>
    </source>
</reference>
<sequence>MVSWTDHAVRQVRQIHDWIAQDSPIYARRVAEGLVKRTTGLDELPRKGKMVPELNDDSVREIPQYSYRVIYNIKSPDVEILAVIHKRRDAQPHDIYS</sequence>
<evidence type="ECO:0000256" key="2">
    <source>
        <dbReference type="ARBA" id="ARBA00022649"/>
    </source>
</evidence>
<dbReference type="InterPro" id="IPR007712">
    <property type="entry name" value="RelE/ParE_toxin"/>
</dbReference>
<dbReference type="InterPro" id="IPR035093">
    <property type="entry name" value="RelE/ParE_toxin_dom_sf"/>
</dbReference>
<keyword evidence="4" id="KW-1185">Reference proteome</keyword>
<dbReference type="Proteomes" id="UP001432180">
    <property type="component" value="Chromosome"/>
</dbReference>
<dbReference type="InterPro" id="IPR051803">
    <property type="entry name" value="TA_system_RelE-like_toxin"/>
</dbReference>